<keyword evidence="3" id="KW-1185">Reference proteome</keyword>
<evidence type="ECO:0000256" key="1">
    <source>
        <dbReference type="SAM" id="MobiDB-lite"/>
    </source>
</evidence>
<dbReference type="Ensembl" id="ENSORLT00000035128.1">
    <property type="protein sequence ID" value="ENSORLP00000042843.1"/>
    <property type="gene ID" value="ENSORLG00000027084.1"/>
</dbReference>
<dbReference type="InterPro" id="IPR033207">
    <property type="entry name" value="CCP110"/>
</dbReference>
<feature type="compositionally biased region" description="Low complexity" evidence="1">
    <location>
        <begin position="137"/>
        <end position="158"/>
    </location>
</feature>
<feature type="region of interest" description="Disordered" evidence="1">
    <location>
        <begin position="1005"/>
        <end position="1050"/>
    </location>
</feature>
<dbReference type="STRING" id="8090.ENSORLP00000042843"/>
<dbReference type="GeneTree" id="ENSGT00390000004090"/>
<feature type="compositionally biased region" description="Basic and acidic residues" evidence="1">
    <location>
        <begin position="377"/>
        <end position="387"/>
    </location>
</feature>
<gene>
    <name evidence="2" type="primary">cp110</name>
</gene>
<organism evidence="2 3">
    <name type="scientific">Oryzias latipes</name>
    <name type="common">Japanese rice fish</name>
    <name type="synonym">Japanese killifish</name>
    <dbReference type="NCBI Taxonomy" id="8090"/>
    <lineage>
        <taxon>Eukaryota</taxon>
        <taxon>Metazoa</taxon>
        <taxon>Chordata</taxon>
        <taxon>Craniata</taxon>
        <taxon>Vertebrata</taxon>
        <taxon>Euteleostomi</taxon>
        <taxon>Actinopterygii</taxon>
        <taxon>Neopterygii</taxon>
        <taxon>Teleostei</taxon>
        <taxon>Neoteleostei</taxon>
        <taxon>Acanthomorphata</taxon>
        <taxon>Ovalentaria</taxon>
        <taxon>Atherinomorphae</taxon>
        <taxon>Beloniformes</taxon>
        <taxon>Adrianichthyidae</taxon>
        <taxon>Oryziinae</taxon>
        <taxon>Oryzias</taxon>
    </lineage>
</organism>
<dbReference type="InParanoid" id="A0A3B3IFC9"/>
<reference evidence="2" key="3">
    <citation type="submission" date="2025-09" db="UniProtKB">
        <authorList>
            <consortium name="Ensembl"/>
        </authorList>
    </citation>
    <scope>IDENTIFICATION</scope>
    <source>
        <strain evidence="2">Hd-rR</strain>
    </source>
</reference>
<feature type="compositionally biased region" description="Basic and acidic residues" evidence="1">
    <location>
        <begin position="599"/>
        <end position="611"/>
    </location>
</feature>
<evidence type="ECO:0008006" key="4">
    <source>
        <dbReference type="Google" id="ProtNLM"/>
    </source>
</evidence>
<dbReference type="Bgee" id="ENSORLG00000027084">
    <property type="expression patterns" value="Expressed in testis and 14 other cell types or tissues"/>
</dbReference>
<feature type="region of interest" description="Disordered" evidence="1">
    <location>
        <begin position="277"/>
        <end position="321"/>
    </location>
</feature>
<feature type="region of interest" description="Disordered" evidence="1">
    <location>
        <begin position="581"/>
        <end position="621"/>
    </location>
</feature>
<dbReference type="GO" id="GO:0032053">
    <property type="term" value="P:ciliary basal body organization"/>
    <property type="evidence" value="ECO:0000318"/>
    <property type="project" value="GO_Central"/>
</dbReference>
<reference evidence="2 3" key="1">
    <citation type="journal article" date="2007" name="Nature">
        <title>The medaka draft genome and insights into vertebrate genome evolution.</title>
        <authorList>
            <person name="Kasahara M."/>
            <person name="Naruse K."/>
            <person name="Sasaki S."/>
            <person name="Nakatani Y."/>
            <person name="Qu W."/>
            <person name="Ahsan B."/>
            <person name="Yamada T."/>
            <person name="Nagayasu Y."/>
            <person name="Doi K."/>
            <person name="Kasai Y."/>
            <person name="Jindo T."/>
            <person name="Kobayashi D."/>
            <person name="Shimada A."/>
            <person name="Toyoda A."/>
            <person name="Kuroki Y."/>
            <person name="Fujiyama A."/>
            <person name="Sasaki T."/>
            <person name="Shimizu A."/>
            <person name="Asakawa S."/>
            <person name="Shimizu N."/>
            <person name="Hashimoto S."/>
            <person name="Yang J."/>
            <person name="Lee Y."/>
            <person name="Matsushima K."/>
            <person name="Sugano S."/>
            <person name="Sakaizumi M."/>
            <person name="Narita T."/>
            <person name="Ohishi K."/>
            <person name="Haga S."/>
            <person name="Ohta F."/>
            <person name="Nomoto H."/>
            <person name="Nogata K."/>
            <person name="Morishita T."/>
            <person name="Endo T."/>
            <person name="Shin-I T."/>
            <person name="Takeda H."/>
            <person name="Morishita S."/>
            <person name="Kohara Y."/>
        </authorList>
    </citation>
    <scope>NUCLEOTIDE SEQUENCE [LARGE SCALE GENOMIC DNA]</scope>
    <source>
        <strain evidence="2 3">Hd-rR</strain>
    </source>
</reference>
<feature type="region of interest" description="Disordered" evidence="1">
    <location>
        <begin position="635"/>
        <end position="667"/>
    </location>
</feature>
<feature type="compositionally biased region" description="Polar residues" evidence="1">
    <location>
        <begin position="425"/>
        <end position="444"/>
    </location>
</feature>
<feature type="region of interest" description="Disordered" evidence="1">
    <location>
        <begin position="375"/>
        <end position="445"/>
    </location>
</feature>
<dbReference type="GO" id="GO:0005814">
    <property type="term" value="C:centriole"/>
    <property type="evidence" value="ECO:0000318"/>
    <property type="project" value="GO_Central"/>
</dbReference>
<protein>
    <recommendedName>
        <fullName evidence="4">Centriolar coiled-coil protein 110</fullName>
    </recommendedName>
</protein>
<dbReference type="FunCoup" id="A0A3B3IFC9">
    <property type="interactions" value="589"/>
</dbReference>
<evidence type="ECO:0000313" key="2">
    <source>
        <dbReference type="Ensembl" id="ENSORLP00000042843.1"/>
    </source>
</evidence>
<evidence type="ECO:0000313" key="3">
    <source>
        <dbReference type="Proteomes" id="UP000001038"/>
    </source>
</evidence>
<feature type="region of interest" description="Disordered" evidence="1">
    <location>
        <begin position="99"/>
        <end position="158"/>
    </location>
</feature>
<accession>A0A3B3IFC9</accession>
<dbReference type="AlphaFoldDB" id="A0A3B3IFC9"/>
<dbReference type="Pfam" id="PF16025">
    <property type="entry name" value="CaM_bind"/>
    <property type="match status" value="1"/>
</dbReference>
<feature type="compositionally biased region" description="Polar residues" evidence="1">
    <location>
        <begin position="1030"/>
        <end position="1050"/>
    </location>
</feature>
<sequence length="1050" mass="114216">MMEDYDVFVQRALSRLMRSRRDPEEARSAAAPSSVIRFHGLAILPPLLSEEQRQQMQARREEARGAAARMELKKERPRMSYVQTLLRSVQLRKTPTLEELLQESDVPTKCSPPPFPPPRRSSSESHSEASVRTERGLSPASAEKLESSSPSPLSPISASLTPEKQICCEGGISGRVESPNPPELQSCCGGQLSSSGYLSHKSVEMSVSSVMDQQICTFNSSGEACGVGGGFLHSTSNTIAARPDIISHPPVDGEELERSGLECSVCGAASLYDHLPSEESGSVEQTDDGSFPAVLQSTDGDVDEGPVAAGGNPAETEPGDNLLHSERLCEEKPHPRSLKALLKKSQEYRRQQRMLRNQSRNANIQQLLRTLAEEQSLSDKENDEHLCRNNRAADGNRTKERGGAPSVGTSQKPRENYEIIGSEIAGNNTSTDTQSSPVTGSGDTSELHLVSKTILRNKLNTFQELIIPADTSPPQDCLPGGAAFSKGAAKFCSVPAPSFCCSPSRFKDGCVKHLQPAEGAETSEEKRGVQVTTTSAGEEEEVEEEVSGVSAQSSRHLEHLEVSLTGLKSLISCLESAVKESPEQTESSWRKRTGQNHCSDCRQGGDEEKGCGEGSGRPTAMSISDVEGAVLTVQEAGGPIRQASVGGSYTQRRDGRQQPPPPKCVLSAAPQTRIPCLFRNPLHGNAAPGGVSVLSGTSCRPAAGGGRPPTKSPPLNHSFDVEKPSGLWLLEGSGTPRDPQCGVGQGAHLTPESGGEEQAGTSRVKRRLVMHETEQTPERRTGWAGPVVRPTSSTPTASAGWFEDRDADQQEQLKEVHAARLRALQEVHRQQQERLLQALAARFHHLQSVSLPRSVSGSCLGDTLTFSVPQHLRPLLAAAVKGFLTRRLLRTERVAQLLRTIRDTQQFLQSFQQQSVARGAVCSRQDVVLQERVALQLRAARYELYDVFFSLSARERMQMIGWDRELAKEREVRRQKTGSCPGQTILSAATQKSLERKREAMIQRKVAERTGGFRTRTGPKLFDDKPQPRKQGQTRARLQRATKSAGSSKP</sequence>
<name>A0A3B3IFC9_ORYLA</name>
<proteinExistence type="predicted"/>
<reference evidence="2" key="2">
    <citation type="submission" date="2025-08" db="UniProtKB">
        <authorList>
            <consortium name="Ensembl"/>
        </authorList>
    </citation>
    <scope>IDENTIFICATION</scope>
    <source>
        <strain evidence="2">Hd-rR</strain>
    </source>
</reference>
<feature type="region of interest" description="Disordered" evidence="1">
    <location>
        <begin position="52"/>
        <end position="78"/>
    </location>
</feature>
<feature type="compositionally biased region" description="Basic and acidic residues" evidence="1">
    <location>
        <begin position="769"/>
        <end position="781"/>
    </location>
</feature>
<feature type="region of interest" description="Disordered" evidence="1">
    <location>
        <begin position="698"/>
        <end position="800"/>
    </location>
</feature>
<dbReference type="PANTHER" id="PTHR13594:SF2">
    <property type="entry name" value="SI:CH73-100L22.3"/>
    <property type="match status" value="1"/>
</dbReference>
<dbReference type="GO" id="GO:0032465">
    <property type="term" value="P:regulation of cytokinesis"/>
    <property type="evidence" value="ECO:0007669"/>
    <property type="project" value="InterPro"/>
</dbReference>
<dbReference type="PANTHER" id="PTHR13594">
    <property type="entry name" value="CENTRIOLAR COILED-COIL PROTEIN OF 110 KDA"/>
    <property type="match status" value="1"/>
</dbReference>
<feature type="region of interest" description="Disordered" evidence="1">
    <location>
        <begin position="517"/>
        <end position="539"/>
    </location>
</feature>
<feature type="compositionally biased region" description="Pro residues" evidence="1">
    <location>
        <begin position="110"/>
        <end position="119"/>
    </location>
</feature>
<dbReference type="Proteomes" id="UP000001038">
    <property type="component" value="Chromosome 1"/>
</dbReference>
<feature type="compositionally biased region" description="Basic and acidic residues" evidence="1">
    <location>
        <begin position="121"/>
        <end position="135"/>
    </location>
</feature>
<dbReference type="GO" id="GO:0007099">
    <property type="term" value="P:centriole replication"/>
    <property type="evidence" value="ECO:0000318"/>
    <property type="project" value="GO_Central"/>
</dbReference>